<evidence type="ECO:0000256" key="1">
    <source>
        <dbReference type="ARBA" id="ARBA00000829"/>
    </source>
</evidence>
<dbReference type="InterPro" id="IPR013783">
    <property type="entry name" value="Ig-like_fold"/>
</dbReference>
<keyword evidence="9" id="KW-0326">Glycosidase</keyword>
<dbReference type="AlphaFoldDB" id="A0A8D8LZP7"/>
<dbReference type="EMBL" id="HBUF01031549">
    <property type="protein sequence ID" value="CAG6614890.1"/>
    <property type="molecule type" value="Transcribed_RNA"/>
</dbReference>
<sequence length="960" mass="107904">MSGLRCWISLLFLCFASVAMWLAISLLFGTVSVITGSILVVKLDQGNWTVTSENKSISTSATVPGGIYSDLRQGGILKEDILYRDNDIKYRWVSRTGWTYQTEFQVNEKEFLSCENQFLVFHGVDTIATITLNDQELGKTDNMFVRFRFDVKGKLQAKNNLTVFIASPILEAAKISEALDHSVGPACTPGSYNGECHVNMLRKMQASFAWDWGPAFPSVGIWKSVELEAYHIARLRDVLTDITYHGDIQSWQVTLRAIVETGLTHSQTYKAKLTAELMLNNRTLLVDTLVDLVAGKGGEVEVESRLAVPASDVNLWWPNGYGEQPLYQLEVTLASGVELSTKTVKIGFKTLELVQTFVDSKNESKGRNFYFNVNQVPIYAKGSNLVPVDILPEKSNNETTIRNLLVATQEANMNMLRVWGGGVYMSDYFYETCDELGILIWQDMMFACNNYPTTPNFLKSVRAEISQAVRRIQHHACVAVWAGNNEMEGATKQHWYDNGGDEETTFKEYAELYGNTIKPLVLEFDPTRPYLTSSPTNGIETEKSKYYLADNVYSSLYGDTHNYDYSANLWDPAYAPTSRFCSEFGIQALPQLSTLQKVAKADDLKSLSTEFFQSRQHLGGGNSILRSSVSHQFDYDDSTSLEYFAYLSQVYQAGAIKTITEQMRRDKGVLHEDGKGHNMGALYWQLNDVWQAPTWSSIDYNGNWKLLHHFARKFFAPVLLSPVLDPKTHSVQVYLLNDLTRDLTNVTILTECYAWNQTTPSATLTTHLDKVASNSVLQILSKPLTDIVPRTGATAAYYIKVSVLPAHSEVHTARHALIEDNYLYLAPIRESTPFMIDPDVKIKEVTAKKLSGTDLTQYSITLVSQHIAPFTWISIGEAAGKLSDNGFHLMGEKEILFVTSDVRVSREYILNHTRIMNIEQNGTHSHPISFVPSSSSSLSSMTWSLVMTLMVIVHYLTSRH</sequence>
<evidence type="ECO:0000256" key="3">
    <source>
        <dbReference type="ARBA" id="ARBA00007401"/>
    </source>
</evidence>
<keyword evidence="7" id="KW-0325">Glycoprotein</keyword>
<organism evidence="14">
    <name type="scientific">Cacopsylla melanoneura</name>
    <dbReference type="NCBI Taxonomy" id="428564"/>
    <lineage>
        <taxon>Eukaryota</taxon>
        <taxon>Metazoa</taxon>
        <taxon>Ecdysozoa</taxon>
        <taxon>Arthropoda</taxon>
        <taxon>Hexapoda</taxon>
        <taxon>Insecta</taxon>
        <taxon>Pterygota</taxon>
        <taxon>Neoptera</taxon>
        <taxon>Paraneoptera</taxon>
        <taxon>Hemiptera</taxon>
        <taxon>Sternorrhyncha</taxon>
        <taxon>Psylloidea</taxon>
        <taxon>Psyllidae</taxon>
        <taxon>Psyllinae</taxon>
        <taxon>Cacopsylla</taxon>
    </lineage>
</organism>
<dbReference type="PANTHER" id="PTHR43730:SF1">
    <property type="entry name" value="BETA-MANNOSIDASE"/>
    <property type="match status" value="1"/>
</dbReference>
<feature type="domain" description="Beta-mannosidase Ig-fold" evidence="12">
    <location>
        <begin position="850"/>
        <end position="904"/>
    </location>
</feature>
<evidence type="ECO:0000256" key="2">
    <source>
        <dbReference type="ARBA" id="ARBA00004371"/>
    </source>
</evidence>
<feature type="domain" description="Beta-mannosidase-like galactose-binding" evidence="13">
    <location>
        <begin position="48"/>
        <end position="223"/>
    </location>
</feature>
<comment type="similarity">
    <text evidence="3">Belongs to the glycosyl hydrolase 2 family.</text>
</comment>
<evidence type="ECO:0000256" key="10">
    <source>
        <dbReference type="ARBA" id="ARBA00033445"/>
    </source>
</evidence>
<dbReference type="SUPFAM" id="SSF51445">
    <property type="entry name" value="(Trans)glycosidases"/>
    <property type="match status" value="1"/>
</dbReference>
<dbReference type="Gene3D" id="2.60.120.260">
    <property type="entry name" value="Galactose-binding domain-like"/>
    <property type="match status" value="1"/>
</dbReference>
<dbReference type="GO" id="GO:0004567">
    <property type="term" value="F:beta-mannosidase activity"/>
    <property type="evidence" value="ECO:0007669"/>
    <property type="project" value="UniProtKB-EC"/>
</dbReference>
<evidence type="ECO:0000256" key="9">
    <source>
        <dbReference type="ARBA" id="ARBA00023295"/>
    </source>
</evidence>
<dbReference type="InterPro" id="IPR008979">
    <property type="entry name" value="Galactose-bd-like_sf"/>
</dbReference>
<dbReference type="InterPro" id="IPR036156">
    <property type="entry name" value="Beta-gal/glucu_dom_sf"/>
</dbReference>
<dbReference type="Pfam" id="PF22666">
    <property type="entry name" value="Glyco_hydro_2_N2"/>
    <property type="match status" value="1"/>
</dbReference>
<dbReference type="EMBL" id="HBUF01031550">
    <property type="protein sequence ID" value="CAG6614892.1"/>
    <property type="molecule type" value="Transcribed_RNA"/>
</dbReference>
<dbReference type="GO" id="GO:0006516">
    <property type="term" value="P:glycoprotein catabolic process"/>
    <property type="evidence" value="ECO:0007669"/>
    <property type="project" value="TreeGrafter"/>
</dbReference>
<evidence type="ECO:0000313" key="14">
    <source>
        <dbReference type="EMBL" id="CAG6614892.1"/>
    </source>
</evidence>
<dbReference type="Pfam" id="PF00703">
    <property type="entry name" value="Glyco_hydro_2"/>
    <property type="match status" value="1"/>
</dbReference>
<dbReference type="InterPro" id="IPR041625">
    <property type="entry name" value="Beta-mannosidase_Ig"/>
</dbReference>
<dbReference type="InterPro" id="IPR050887">
    <property type="entry name" value="Beta-mannosidase_GH2"/>
</dbReference>
<dbReference type="Gene3D" id="2.60.40.10">
    <property type="entry name" value="Immunoglobulins"/>
    <property type="match status" value="1"/>
</dbReference>
<keyword evidence="8" id="KW-0458">Lysosome</keyword>
<dbReference type="Pfam" id="PF17753">
    <property type="entry name" value="Ig_mannosidase"/>
    <property type="match status" value="1"/>
</dbReference>
<dbReference type="Gene3D" id="3.20.20.80">
    <property type="entry name" value="Glycosidases"/>
    <property type="match status" value="1"/>
</dbReference>
<dbReference type="SUPFAM" id="SSF49785">
    <property type="entry name" value="Galactose-binding domain-like"/>
    <property type="match status" value="1"/>
</dbReference>
<dbReference type="InterPro" id="IPR017853">
    <property type="entry name" value="GH"/>
</dbReference>
<protein>
    <recommendedName>
        <fullName evidence="4">beta-mannosidase</fullName>
        <ecNumber evidence="4">3.2.1.25</ecNumber>
    </recommendedName>
    <alternativeName>
        <fullName evidence="10">Mannanase</fullName>
    </alternativeName>
</protein>
<comment type="subcellular location">
    <subcellularLocation>
        <location evidence="2">Lysosome</location>
    </subcellularLocation>
</comment>
<dbReference type="InterPro" id="IPR054593">
    <property type="entry name" value="Beta-mannosidase-like_N2"/>
</dbReference>
<keyword evidence="6" id="KW-0378">Hydrolase</keyword>
<evidence type="ECO:0000259" key="12">
    <source>
        <dbReference type="Pfam" id="PF17753"/>
    </source>
</evidence>
<evidence type="ECO:0000256" key="4">
    <source>
        <dbReference type="ARBA" id="ARBA00012754"/>
    </source>
</evidence>
<dbReference type="SUPFAM" id="SSF49303">
    <property type="entry name" value="beta-Galactosidase/glucuronidase domain"/>
    <property type="match status" value="1"/>
</dbReference>
<evidence type="ECO:0000256" key="7">
    <source>
        <dbReference type="ARBA" id="ARBA00023180"/>
    </source>
</evidence>
<dbReference type="InterPro" id="IPR006102">
    <property type="entry name" value="Ig-like_GH2"/>
</dbReference>
<accession>A0A8D8LZP7</accession>
<dbReference type="FunFam" id="2.60.120.260:FF:000060">
    <property type="entry name" value="Probable beta-mannosidase"/>
    <property type="match status" value="1"/>
</dbReference>
<dbReference type="PANTHER" id="PTHR43730">
    <property type="entry name" value="BETA-MANNOSIDASE"/>
    <property type="match status" value="1"/>
</dbReference>
<proteinExistence type="inferred from homology"/>
<evidence type="ECO:0000256" key="6">
    <source>
        <dbReference type="ARBA" id="ARBA00022801"/>
    </source>
</evidence>
<name>A0A8D8LZP7_9HEMI</name>
<dbReference type="EC" id="3.2.1.25" evidence="4"/>
<evidence type="ECO:0000256" key="8">
    <source>
        <dbReference type="ARBA" id="ARBA00023228"/>
    </source>
</evidence>
<reference evidence="14" key="1">
    <citation type="submission" date="2021-05" db="EMBL/GenBank/DDBJ databases">
        <authorList>
            <person name="Alioto T."/>
            <person name="Alioto T."/>
            <person name="Gomez Garrido J."/>
        </authorList>
    </citation>
    <scope>NUCLEOTIDE SEQUENCE</scope>
</reference>
<dbReference type="FunFam" id="3.20.20.80:FF:000050">
    <property type="entry name" value="Beta-mannosidase B"/>
    <property type="match status" value="1"/>
</dbReference>
<keyword evidence="5" id="KW-0732">Signal</keyword>
<comment type="catalytic activity">
    <reaction evidence="1">
        <text>Hydrolysis of terminal, non-reducing beta-D-mannose residues in beta-D-mannosides.</text>
        <dbReference type="EC" id="3.2.1.25"/>
    </reaction>
</comment>
<dbReference type="GO" id="GO:0005975">
    <property type="term" value="P:carbohydrate metabolic process"/>
    <property type="evidence" value="ECO:0007669"/>
    <property type="project" value="InterPro"/>
</dbReference>
<dbReference type="GO" id="GO:0005764">
    <property type="term" value="C:lysosome"/>
    <property type="evidence" value="ECO:0007669"/>
    <property type="project" value="UniProtKB-SubCell"/>
</dbReference>
<evidence type="ECO:0000256" key="5">
    <source>
        <dbReference type="ARBA" id="ARBA00022729"/>
    </source>
</evidence>
<evidence type="ECO:0000259" key="13">
    <source>
        <dbReference type="Pfam" id="PF22666"/>
    </source>
</evidence>
<feature type="domain" description="Glycoside hydrolase family 2 immunoglobulin-like beta-sandwich" evidence="11">
    <location>
        <begin position="234"/>
        <end position="349"/>
    </location>
</feature>
<evidence type="ECO:0000259" key="11">
    <source>
        <dbReference type="Pfam" id="PF00703"/>
    </source>
</evidence>